<dbReference type="PANTHER" id="PTHR33361">
    <property type="entry name" value="GLR0591 PROTEIN"/>
    <property type="match status" value="1"/>
</dbReference>
<dbReference type="EMBL" id="JAUDCK010000034">
    <property type="protein sequence ID" value="MDM8196427.1"/>
    <property type="molecule type" value="Genomic_DNA"/>
</dbReference>
<name>A0ABT7UKE0_9FIRM</name>
<protein>
    <submittedName>
        <fullName evidence="2">DUF885 domain-containing protein</fullName>
    </submittedName>
</protein>
<dbReference type="RefSeq" id="WP_289528007.1">
    <property type="nucleotide sequence ID" value="NZ_JAUDCK010000034.1"/>
</dbReference>
<reference evidence="3" key="1">
    <citation type="submission" date="2023-06" db="EMBL/GenBank/DDBJ databases">
        <title>Identification and characterization of horizontal gene transfer across gut microbiota members of farm animals based on homology search.</title>
        <authorList>
            <person name="Zeman M."/>
            <person name="Kubasova T."/>
            <person name="Jahodarova E."/>
            <person name="Nykrynova M."/>
            <person name="Rychlik I."/>
        </authorList>
    </citation>
    <scope>NUCLEOTIDE SEQUENCE [LARGE SCALE GENOMIC DNA]</scope>
    <source>
        <strain evidence="3">ET341</strain>
    </source>
</reference>
<evidence type="ECO:0000313" key="2">
    <source>
        <dbReference type="EMBL" id="MDM8196427.1"/>
    </source>
</evidence>
<feature type="chain" id="PRO_5045448547" evidence="1">
    <location>
        <begin position="26"/>
        <end position="591"/>
    </location>
</feature>
<feature type="signal peptide" evidence="1">
    <location>
        <begin position="1"/>
        <end position="25"/>
    </location>
</feature>
<keyword evidence="1" id="KW-0732">Signal</keyword>
<dbReference type="Proteomes" id="UP001529275">
    <property type="component" value="Unassembled WGS sequence"/>
</dbReference>
<dbReference type="Pfam" id="PF05960">
    <property type="entry name" value="DUF885"/>
    <property type="match status" value="1"/>
</dbReference>
<dbReference type="InterPro" id="IPR010281">
    <property type="entry name" value="DUF885"/>
</dbReference>
<dbReference type="PANTHER" id="PTHR33361:SF2">
    <property type="entry name" value="DUF885 DOMAIN-CONTAINING PROTEIN"/>
    <property type="match status" value="1"/>
</dbReference>
<comment type="caution">
    <text evidence="2">The sequence shown here is derived from an EMBL/GenBank/DDBJ whole genome shotgun (WGS) entry which is preliminary data.</text>
</comment>
<accession>A0ABT7UKE0</accession>
<gene>
    <name evidence="2" type="ORF">QUV98_08875</name>
</gene>
<proteinExistence type="predicted"/>
<sequence length="591" mass="68603">MKYLKKSIQFLLSITLFFCMVGCQQDNVTVQKEFDQFLNQEFVETMENDYVTLHTYVTHPEDFGIDMSQVEVGLGMGASQDDQQKLKQELNDTYEQLMGFDYDALTEDQKDSYDIYKTQLSIDQKLSDEKFDYYGSLFASMTGLHYQYPTLLTDWDIRNEEDLQNMIIMVKDILPYTQEALDYTKTQAQKGLLMIDFDSVLTYCQRILDQKDHSPVLQAVYENIENLDITKQKKEDYKQQMEDAFQTSFFPAYQEIITTLSHLKDGTNNEQGLAHFKDGKEYYALLLQQSSGTDQTVEEVKNMMEDAFHQHMQRLVVLAIQNPELYEDYTNGNFPQTNFQSYDEILKFIKQNLSQDFPEVDQLSYQIQDVNENLASDSGVTAYFNIPTLDGTQVKQLRVNPKTNDVKTISTYATVAHEGLTGHMYQYAYMYENQTNNFRKAIASCQAYSEGYATYAQYECLKYLEDEIDEDVLQLYKEAELLNNSLTILIDIGIHYEGWSQSDVLDFLEDNGMLLDEESLSALYKQLQANPAAFVPYYVGYEKIAQMKEEAQETLGDNFDHKLFHEALLETGTAPFDVVERHIDRYVENSQ</sequence>
<keyword evidence="3" id="KW-1185">Reference proteome</keyword>
<evidence type="ECO:0000313" key="3">
    <source>
        <dbReference type="Proteomes" id="UP001529275"/>
    </source>
</evidence>
<evidence type="ECO:0000256" key="1">
    <source>
        <dbReference type="SAM" id="SignalP"/>
    </source>
</evidence>
<organism evidence="2 3">
    <name type="scientific">Massilimicrobiota timonensis</name>
    <dbReference type="NCBI Taxonomy" id="1776392"/>
    <lineage>
        <taxon>Bacteria</taxon>
        <taxon>Bacillati</taxon>
        <taxon>Bacillota</taxon>
        <taxon>Erysipelotrichia</taxon>
        <taxon>Erysipelotrichales</taxon>
        <taxon>Erysipelotrichaceae</taxon>
        <taxon>Massilimicrobiota</taxon>
    </lineage>
</organism>